<dbReference type="GO" id="GO:0000271">
    <property type="term" value="P:polysaccharide biosynthetic process"/>
    <property type="evidence" value="ECO:0007669"/>
    <property type="project" value="TreeGrafter"/>
</dbReference>
<keyword evidence="3 4" id="KW-0663">Pyridoxal phosphate</keyword>
<dbReference type="Pfam" id="PF01041">
    <property type="entry name" value="DegT_DnrJ_EryC1"/>
    <property type="match status" value="1"/>
</dbReference>
<dbReference type="GO" id="GO:0030170">
    <property type="term" value="F:pyridoxal phosphate binding"/>
    <property type="evidence" value="ECO:0007669"/>
    <property type="project" value="TreeGrafter"/>
</dbReference>
<keyword evidence="5" id="KW-0032">Aminotransferase</keyword>
<accession>A0A972G2V7</accession>
<feature type="modified residue" description="N6-(pyridoxal phosphate)lysine" evidence="3">
    <location>
        <position position="192"/>
    </location>
</feature>
<dbReference type="PIRSF" id="PIRSF000390">
    <property type="entry name" value="PLP_StrS"/>
    <property type="match status" value="1"/>
</dbReference>
<dbReference type="RefSeq" id="WP_169528583.1">
    <property type="nucleotide sequence ID" value="NZ_JAAMPU010000108.1"/>
</dbReference>
<evidence type="ECO:0000256" key="2">
    <source>
        <dbReference type="PIRSR" id="PIRSR000390-1"/>
    </source>
</evidence>
<dbReference type="InterPro" id="IPR015421">
    <property type="entry name" value="PyrdxlP-dep_Trfase_major"/>
</dbReference>
<dbReference type="GO" id="GO:0008483">
    <property type="term" value="F:transaminase activity"/>
    <property type="evidence" value="ECO:0007669"/>
    <property type="project" value="UniProtKB-KW"/>
</dbReference>
<dbReference type="SUPFAM" id="SSF53383">
    <property type="entry name" value="PLP-dependent transferases"/>
    <property type="match status" value="1"/>
</dbReference>
<feature type="active site" description="Proton acceptor" evidence="2">
    <location>
        <position position="192"/>
    </location>
</feature>
<evidence type="ECO:0000313" key="6">
    <source>
        <dbReference type="Proteomes" id="UP000712080"/>
    </source>
</evidence>
<comment type="similarity">
    <text evidence="1 4">Belongs to the DegT/DnrJ/EryC1 family.</text>
</comment>
<evidence type="ECO:0000256" key="3">
    <source>
        <dbReference type="PIRSR" id="PIRSR000390-2"/>
    </source>
</evidence>
<dbReference type="CDD" id="cd00616">
    <property type="entry name" value="AHBA_syn"/>
    <property type="match status" value="1"/>
</dbReference>
<dbReference type="AlphaFoldDB" id="A0A972G2V7"/>
<proteinExistence type="inferred from homology"/>
<dbReference type="InterPro" id="IPR015424">
    <property type="entry name" value="PyrdxlP-dep_Trfase"/>
</dbReference>
<dbReference type="PANTHER" id="PTHR30244:SF34">
    <property type="entry name" value="DTDP-4-AMINO-4,6-DIDEOXYGALACTOSE TRANSAMINASE"/>
    <property type="match status" value="1"/>
</dbReference>
<protein>
    <submittedName>
        <fullName evidence="5">Aminotransferase class I/II-fold pyridoxal phosphate-dependent enzyme</fullName>
    </submittedName>
</protein>
<evidence type="ECO:0000256" key="4">
    <source>
        <dbReference type="RuleBase" id="RU004508"/>
    </source>
</evidence>
<dbReference type="InterPro" id="IPR015422">
    <property type="entry name" value="PyrdxlP-dep_Trfase_small"/>
</dbReference>
<dbReference type="InterPro" id="IPR000653">
    <property type="entry name" value="DegT/StrS_aminotransferase"/>
</dbReference>
<evidence type="ECO:0000313" key="5">
    <source>
        <dbReference type="EMBL" id="NMH29496.1"/>
    </source>
</evidence>
<dbReference type="Proteomes" id="UP000712080">
    <property type="component" value="Unassembled WGS sequence"/>
</dbReference>
<reference evidence="5" key="1">
    <citation type="submission" date="2020-02" db="EMBL/GenBank/DDBJ databases">
        <title>Flavobacterium sp. genome.</title>
        <authorList>
            <person name="Jung H.S."/>
            <person name="Baek J.H."/>
            <person name="Jeon C.O."/>
        </authorList>
    </citation>
    <scope>NUCLEOTIDE SEQUENCE</scope>
    <source>
        <strain evidence="5">SE-s28</strain>
    </source>
</reference>
<dbReference type="Gene3D" id="3.90.1150.10">
    <property type="entry name" value="Aspartate Aminotransferase, domain 1"/>
    <property type="match status" value="1"/>
</dbReference>
<dbReference type="PANTHER" id="PTHR30244">
    <property type="entry name" value="TRANSAMINASE"/>
    <property type="match status" value="1"/>
</dbReference>
<dbReference type="Gene3D" id="3.40.640.10">
    <property type="entry name" value="Type I PLP-dependent aspartate aminotransferase-like (Major domain)"/>
    <property type="match status" value="1"/>
</dbReference>
<evidence type="ECO:0000256" key="1">
    <source>
        <dbReference type="ARBA" id="ARBA00037999"/>
    </source>
</evidence>
<sequence length="378" mass="41524">MSNPKIWLSSPHMGGSEQKFVNEAFDTNWVAPLGPNVTGFESDLENYLGGTHHVAALSSGTSALHLALILAGVKAGDSVICQSFTFSASANPIVYLGAEPVFVDSEETTWNMCPDTLEEAIKAEIKTGKKPKAIVAVHLYGMPFQADSIRKIADSYEITLIEDSAEALGSSFNGQPCGTFGDIGILSFNGNKIITTSGGGALVSKDKSVKDKAVFLATQARDAAPHYQHSEIGYNYRLSNICAGIGRGQMEVLDKHVANRREMNAFYKELFKPFDFIKVFAEADDRFESNHWLSCITIDPSSGKNREGMRLALEADNIECRPLWKPMHLQPVFENCRNYTTGVSEKLFENGLCLPSGSNLTNEDKDRLKTNLLNYIQY</sequence>
<dbReference type="EMBL" id="JAAMPU010000108">
    <property type="protein sequence ID" value="NMH29496.1"/>
    <property type="molecule type" value="Genomic_DNA"/>
</dbReference>
<gene>
    <name evidence="5" type="ORF">G6047_15765</name>
</gene>
<name>A0A972G2V7_9FLAO</name>
<organism evidence="5 6">
    <name type="scientific">Flavobacterium silvaticum</name>
    <dbReference type="NCBI Taxonomy" id="1852020"/>
    <lineage>
        <taxon>Bacteria</taxon>
        <taxon>Pseudomonadati</taxon>
        <taxon>Bacteroidota</taxon>
        <taxon>Flavobacteriia</taxon>
        <taxon>Flavobacteriales</taxon>
        <taxon>Flavobacteriaceae</taxon>
        <taxon>Flavobacterium</taxon>
    </lineage>
</organism>
<comment type="caution">
    <text evidence="5">The sequence shown here is derived from an EMBL/GenBank/DDBJ whole genome shotgun (WGS) entry which is preliminary data.</text>
</comment>
<keyword evidence="5" id="KW-0808">Transferase</keyword>
<keyword evidence="6" id="KW-1185">Reference proteome</keyword>